<evidence type="ECO:0000313" key="1">
    <source>
        <dbReference type="EMBL" id="GFO04133.1"/>
    </source>
</evidence>
<proteinExistence type="predicted"/>
<dbReference type="AlphaFoldDB" id="A0AAV4AA75"/>
<keyword evidence="2" id="KW-1185">Reference proteome</keyword>
<accession>A0AAV4AA75</accession>
<reference evidence="1 2" key="1">
    <citation type="journal article" date="2021" name="Elife">
        <title>Chloroplast acquisition without the gene transfer in kleptoplastic sea slugs, Plakobranchus ocellatus.</title>
        <authorList>
            <person name="Maeda T."/>
            <person name="Takahashi S."/>
            <person name="Yoshida T."/>
            <person name="Shimamura S."/>
            <person name="Takaki Y."/>
            <person name="Nagai Y."/>
            <person name="Toyoda A."/>
            <person name="Suzuki Y."/>
            <person name="Arimoto A."/>
            <person name="Ishii H."/>
            <person name="Satoh N."/>
            <person name="Nishiyama T."/>
            <person name="Hasebe M."/>
            <person name="Maruyama T."/>
            <person name="Minagawa J."/>
            <person name="Obokata J."/>
            <person name="Shigenobu S."/>
        </authorList>
    </citation>
    <scope>NUCLEOTIDE SEQUENCE [LARGE SCALE GENOMIC DNA]</scope>
</reference>
<organism evidence="1 2">
    <name type="scientific">Plakobranchus ocellatus</name>
    <dbReference type="NCBI Taxonomy" id="259542"/>
    <lineage>
        <taxon>Eukaryota</taxon>
        <taxon>Metazoa</taxon>
        <taxon>Spiralia</taxon>
        <taxon>Lophotrochozoa</taxon>
        <taxon>Mollusca</taxon>
        <taxon>Gastropoda</taxon>
        <taxon>Heterobranchia</taxon>
        <taxon>Euthyneura</taxon>
        <taxon>Panpulmonata</taxon>
        <taxon>Sacoglossa</taxon>
        <taxon>Placobranchoidea</taxon>
        <taxon>Plakobranchidae</taxon>
        <taxon>Plakobranchus</taxon>
    </lineage>
</organism>
<sequence>MDTQRKSLLDGCDDYQFQLCADKTPQETLRVLPASKLMLKGILVKIQKQHTDPITQEIDQEVVETCESLESTLHDMLEKIETAKAAV</sequence>
<comment type="caution">
    <text evidence="1">The sequence shown here is derived from an EMBL/GenBank/DDBJ whole genome shotgun (WGS) entry which is preliminary data.</text>
</comment>
<gene>
    <name evidence="1" type="ORF">PoB_003063800</name>
</gene>
<dbReference type="Proteomes" id="UP000735302">
    <property type="component" value="Unassembled WGS sequence"/>
</dbReference>
<evidence type="ECO:0000313" key="2">
    <source>
        <dbReference type="Proteomes" id="UP000735302"/>
    </source>
</evidence>
<protein>
    <submittedName>
        <fullName evidence="1">Uncharacterized protein</fullName>
    </submittedName>
</protein>
<dbReference type="EMBL" id="BLXT01003735">
    <property type="protein sequence ID" value="GFO04133.1"/>
    <property type="molecule type" value="Genomic_DNA"/>
</dbReference>
<name>A0AAV4AA75_9GAST</name>